<sequence length="95" mass="10451">MSWDSWDEQNTCGLKEKHNSKKEATSGAHFCEQHSKSSHFFFSLLLLSIPTLASKIISEKGTVSRCLPNVSIDKEISASILDKVAIDLLTGLNAD</sequence>
<organism evidence="1 2">
    <name type="scientific">Funneliformis geosporum</name>
    <dbReference type="NCBI Taxonomy" id="1117311"/>
    <lineage>
        <taxon>Eukaryota</taxon>
        <taxon>Fungi</taxon>
        <taxon>Fungi incertae sedis</taxon>
        <taxon>Mucoromycota</taxon>
        <taxon>Glomeromycotina</taxon>
        <taxon>Glomeromycetes</taxon>
        <taxon>Glomerales</taxon>
        <taxon>Glomeraceae</taxon>
        <taxon>Funneliformis</taxon>
    </lineage>
</organism>
<name>A0A9W4T1G1_9GLOM</name>
<dbReference type="EMBL" id="CAMKVN010005831">
    <property type="protein sequence ID" value="CAI2189450.1"/>
    <property type="molecule type" value="Genomic_DNA"/>
</dbReference>
<evidence type="ECO:0000313" key="1">
    <source>
        <dbReference type="EMBL" id="CAI2189450.1"/>
    </source>
</evidence>
<dbReference type="AlphaFoldDB" id="A0A9W4T1G1"/>
<reference evidence="1" key="1">
    <citation type="submission" date="2022-08" db="EMBL/GenBank/DDBJ databases">
        <authorList>
            <person name="Kallberg Y."/>
            <person name="Tangrot J."/>
            <person name="Rosling A."/>
        </authorList>
    </citation>
    <scope>NUCLEOTIDE SEQUENCE</scope>
    <source>
        <strain evidence="1">Wild A</strain>
    </source>
</reference>
<dbReference type="Proteomes" id="UP001153678">
    <property type="component" value="Unassembled WGS sequence"/>
</dbReference>
<evidence type="ECO:0000313" key="2">
    <source>
        <dbReference type="Proteomes" id="UP001153678"/>
    </source>
</evidence>
<comment type="caution">
    <text evidence="1">The sequence shown here is derived from an EMBL/GenBank/DDBJ whole genome shotgun (WGS) entry which is preliminary data.</text>
</comment>
<accession>A0A9W4T1G1</accession>
<proteinExistence type="predicted"/>
<protein>
    <submittedName>
        <fullName evidence="1">17421_t:CDS:1</fullName>
    </submittedName>
</protein>
<gene>
    <name evidence="1" type="ORF">FWILDA_LOCUS14085</name>
</gene>
<keyword evidence="2" id="KW-1185">Reference proteome</keyword>